<dbReference type="PANTHER" id="PTHR43046:SF14">
    <property type="entry name" value="MUTT_NUDIX FAMILY PROTEIN"/>
    <property type="match status" value="1"/>
</dbReference>
<evidence type="ECO:0000313" key="4">
    <source>
        <dbReference type="EMBL" id="PIR88421.1"/>
    </source>
</evidence>
<name>A0A2H0UPV5_9BACT</name>
<sequence length="154" mass="17699">MNNQQDLTILLKDTVLNIRVAILLETISGFVFEKSKDGYMFLLGGRVKLNETTQEAASREMFEELKLENIDTEMVAVIENFFPTTGNKNIHEINFVYKATLPQPIDLSIFTSDNSNVGYCYIKADDFSKHDIRPKVIKEFLKNKKSFVHLINCE</sequence>
<feature type="domain" description="Nudix hydrolase" evidence="3">
    <location>
        <begin position="34"/>
        <end position="131"/>
    </location>
</feature>
<evidence type="ECO:0000256" key="2">
    <source>
        <dbReference type="ARBA" id="ARBA00022801"/>
    </source>
</evidence>
<dbReference type="Proteomes" id="UP000229615">
    <property type="component" value="Unassembled WGS sequence"/>
</dbReference>
<dbReference type="EMBL" id="PFBB01000024">
    <property type="protein sequence ID" value="PIR88421.1"/>
    <property type="molecule type" value="Genomic_DNA"/>
</dbReference>
<evidence type="ECO:0000313" key="5">
    <source>
        <dbReference type="Proteomes" id="UP000229615"/>
    </source>
</evidence>
<keyword evidence="2" id="KW-0378">Hydrolase</keyword>
<dbReference type="InterPro" id="IPR015797">
    <property type="entry name" value="NUDIX_hydrolase-like_dom_sf"/>
</dbReference>
<organism evidence="4 5">
    <name type="scientific">Candidatus Harrisonbacteria bacterium CG10_big_fil_rev_8_21_14_0_10_44_23</name>
    <dbReference type="NCBI Taxonomy" id="1974585"/>
    <lineage>
        <taxon>Bacteria</taxon>
        <taxon>Candidatus Harrisoniibacteriota</taxon>
    </lineage>
</organism>
<dbReference type="AlphaFoldDB" id="A0A2H0UPV5"/>
<dbReference type="Pfam" id="PF00293">
    <property type="entry name" value="NUDIX"/>
    <property type="match status" value="1"/>
</dbReference>
<dbReference type="Gene3D" id="3.90.79.10">
    <property type="entry name" value="Nucleoside Triphosphate Pyrophosphohydrolase"/>
    <property type="match status" value="1"/>
</dbReference>
<comment type="cofactor">
    <cofactor evidence="1">
        <name>Mg(2+)</name>
        <dbReference type="ChEBI" id="CHEBI:18420"/>
    </cofactor>
</comment>
<dbReference type="PANTHER" id="PTHR43046">
    <property type="entry name" value="GDP-MANNOSE MANNOSYL HYDROLASE"/>
    <property type="match status" value="1"/>
</dbReference>
<proteinExistence type="predicted"/>
<dbReference type="GO" id="GO:0016787">
    <property type="term" value="F:hydrolase activity"/>
    <property type="evidence" value="ECO:0007669"/>
    <property type="project" value="UniProtKB-KW"/>
</dbReference>
<gene>
    <name evidence="4" type="ORF">COU09_02350</name>
</gene>
<accession>A0A2H0UPV5</accession>
<evidence type="ECO:0000256" key="1">
    <source>
        <dbReference type="ARBA" id="ARBA00001946"/>
    </source>
</evidence>
<reference evidence="5" key="1">
    <citation type="submission" date="2017-09" db="EMBL/GenBank/DDBJ databases">
        <title>Depth-based differentiation of microbial function through sediment-hosted aquifers and enrichment of novel symbionts in the deep terrestrial subsurface.</title>
        <authorList>
            <person name="Probst A.J."/>
            <person name="Ladd B."/>
            <person name="Jarett J.K."/>
            <person name="Geller-Mcgrath D.E."/>
            <person name="Sieber C.M.K."/>
            <person name="Emerson J.B."/>
            <person name="Anantharaman K."/>
            <person name="Thomas B.C."/>
            <person name="Malmstrom R."/>
            <person name="Stieglmeier M."/>
            <person name="Klingl A."/>
            <person name="Woyke T."/>
            <person name="Ryan C.M."/>
            <person name="Banfield J.F."/>
        </authorList>
    </citation>
    <scope>NUCLEOTIDE SEQUENCE [LARGE SCALE GENOMIC DNA]</scope>
</reference>
<evidence type="ECO:0000259" key="3">
    <source>
        <dbReference type="Pfam" id="PF00293"/>
    </source>
</evidence>
<comment type="caution">
    <text evidence="4">The sequence shown here is derived from an EMBL/GenBank/DDBJ whole genome shotgun (WGS) entry which is preliminary data.</text>
</comment>
<dbReference type="SUPFAM" id="SSF55811">
    <property type="entry name" value="Nudix"/>
    <property type="match status" value="1"/>
</dbReference>
<protein>
    <recommendedName>
        <fullName evidence="3">Nudix hydrolase domain-containing protein</fullName>
    </recommendedName>
</protein>
<dbReference type="InterPro" id="IPR000086">
    <property type="entry name" value="NUDIX_hydrolase_dom"/>
</dbReference>